<reference evidence="1 2" key="1">
    <citation type="submission" date="2016-06" db="EMBL/GenBank/DDBJ databases">
        <authorList>
            <person name="Kjaerup R.B."/>
            <person name="Dalgaard T.S."/>
            <person name="Juul-Madsen H.R."/>
        </authorList>
    </citation>
    <scope>NUCLEOTIDE SEQUENCE [LARGE SCALE GENOMIC DNA]</scope>
    <source>
        <strain evidence="1 2">373-A1</strain>
    </source>
</reference>
<dbReference type="PANTHER" id="PTHR10000:SF8">
    <property type="entry name" value="HAD SUPERFAMILY HYDROLASE-LIKE, TYPE 3"/>
    <property type="match status" value="1"/>
</dbReference>
<dbReference type="eggNOG" id="COG0561">
    <property type="taxonomic scope" value="Bacteria"/>
</dbReference>
<dbReference type="SFLD" id="SFLDG01140">
    <property type="entry name" value="C2.B:_Phosphomannomutase_and_P"/>
    <property type="match status" value="1"/>
</dbReference>
<dbReference type="InterPro" id="IPR000150">
    <property type="entry name" value="Cof"/>
</dbReference>
<dbReference type="AlphaFoldDB" id="A0A1B8RS69"/>
<dbReference type="InterPro" id="IPR036412">
    <property type="entry name" value="HAD-like_sf"/>
</dbReference>
<dbReference type="GO" id="GO:0000287">
    <property type="term" value="F:magnesium ion binding"/>
    <property type="evidence" value="ECO:0007669"/>
    <property type="project" value="TreeGrafter"/>
</dbReference>
<accession>A0A1B8RS69</accession>
<name>A0A1B8RS69_9CLOT</name>
<organism evidence="1 2">
    <name type="scientific">Clostridium paraputrificum</name>
    <dbReference type="NCBI Taxonomy" id="29363"/>
    <lineage>
        <taxon>Bacteria</taxon>
        <taxon>Bacillati</taxon>
        <taxon>Bacillota</taxon>
        <taxon>Clostridia</taxon>
        <taxon>Eubacteriales</taxon>
        <taxon>Clostridiaceae</taxon>
        <taxon>Clostridium</taxon>
    </lineage>
</organism>
<dbReference type="CDD" id="cd07516">
    <property type="entry name" value="HAD_Pase"/>
    <property type="match status" value="1"/>
</dbReference>
<dbReference type="Pfam" id="PF08282">
    <property type="entry name" value="Hydrolase_3"/>
    <property type="match status" value="1"/>
</dbReference>
<dbReference type="Gene3D" id="3.40.50.1000">
    <property type="entry name" value="HAD superfamily/HAD-like"/>
    <property type="match status" value="1"/>
</dbReference>
<dbReference type="InterPro" id="IPR006379">
    <property type="entry name" value="HAD-SF_hydro_IIB"/>
</dbReference>
<dbReference type="NCBIfam" id="TIGR00099">
    <property type="entry name" value="Cof-subfamily"/>
    <property type="match status" value="1"/>
</dbReference>
<evidence type="ECO:0000313" key="1">
    <source>
        <dbReference type="EMBL" id="OBY11678.1"/>
    </source>
</evidence>
<dbReference type="GO" id="GO:0005829">
    <property type="term" value="C:cytosol"/>
    <property type="evidence" value="ECO:0007669"/>
    <property type="project" value="TreeGrafter"/>
</dbReference>
<dbReference type="OrthoDB" id="9781413at2"/>
<protein>
    <recommendedName>
        <fullName evidence="3">Sugar phosphatase YidA</fullName>
    </recommendedName>
</protein>
<dbReference type="SUPFAM" id="SSF56784">
    <property type="entry name" value="HAD-like"/>
    <property type="match status" value="1"/>
</dbReference>
<dbReference type="NCBIfam" id="TIGR01484">
    <property type="entry name" value="HAD-SF-IIB"/>
    <property type="match status" value="2"/>
</dbReference>
<dbReference type="Proteomes" id="UP000092714">
    <property type="component" value="Unassembled WGS sequence"/>
</dbReference>
<keyword evidence="2" id="KW-1185">Reference proteome</keyword>
<dbReference type="PROSITE" id="PS01229">
    <property type="entry name" value="COF_2"/>
    <property type="match status" value="1"/>
</dbReference>
<dbReference type="PANTHER" id="PTHR10000">
    <property type="entry name" value="PHOSPHOSERINE PHOSPHATASE"/>
    <property type="match status" value="1"/>
</dbReference>
<evidence type="ECO:0000313" key="2">
    <source>
        <dbReference type="Proteomes" id="UP000092714"/>
    </source>
</evidence>
<evidence type="ECO:0008006" key="3">
    <source>
        <dbReference type="Google" id="ProtNLM"/>
    </source>
</evidence>
<comment type="caution">
    <text evidence="1">The sequence shown here is derived from an EMBL/GenBank/DDBJ whole genome shotgun (WGS) entry which is preliminary data.</text>
</comment>
<dbReference type="InterPro" id="IPR023214">
    <property type="entry name" value="HAD_sf"/>
</dbReference>
<dbReference type="EMBL" id="MAPZ01000011">
    <property type="protein sequence ID" value="OBY11678.1"/>
    <property type="molecule type" value="Genomic_DNA"/>
</dbReference>
<dbReference type="RefSeq" id="WP_065254411.1">
    <property type="nucleotide sequence ID" value="NZ_JBCOHX010000054.1"/>
</dbReference>
<gene>
    <name evidence="1" type="ORF">CP373A1_04615</name>
</gene>
<dbReference type="SFLD" id="SFLDS00003">
    <property type="entry name" value="Haloacid_Dehalogenase"/>
    <property type="match status" value="1"/>
</dbReference>
<dbReference type="GO" id="GO:0016791">
    <property type="term" value="F:phosphatase activity"/>
    <property type="evidence" value="ECO:0007669"/>
    <property type="project" value="UniProtKB-ARBA"/>
</dbReference>
<dbReference type="SFLD" id="SFLDG01144">
    <property type="entry name" value="C2.B.4:_PGP_Like"/>
    <property type="match status" value="1"/>
</dbReference>
<sequence length="269" mass="30396">MFKLIALDMDGTLLKGDNTISQETKKAIKLAKDKGIKIVITTGRPLQGVMNYLEELDLINYDEYVITYNGSSIYNTKTLEPIVRKGITGKDFKDIYKLSKSLGVKFHGFTDECCIAPKKNKYTEAEILHNNIDVKIIDIENDINDTDFIIKAMILDEKEKLDEAVNKIPKEYFEKYNALRTVSFIFEFMNKNCSKSSALKALCKHLDISKNEVIAFGDGDNDIDMLQFAGIGVAMENASHYVKSKADYITLSNEENGVADVIYKKILNI</sequence>
<dbReference type="Gene3D" id="3.30.1240.10">
    <property type="match status" value="1"/>
</dbReference>
<proteinExistence type="predicted"/>